<dbReference type="SUPFAM" id="SSF81342">
    <property type="entry name" value="Transmembrane di-heme cytochromes"/>
    <property type="match status" value="1"/>
</dbReference>
<evidence type="ECO:0000256" key="4">
    <source>
        <dbReference type="ARBA" id="ARBA00022989"/>
    </source>
</evidence>
<evidence type="ECO:0000259" key="7">
    <source>
        <dbReference type="Pfam" id="PF01292"/>
    </source>
</evidence>
<name>A0A8J2VB42_9FLAO</name>
<dbReference type="Pfam" id="PF01292">
    <property type="entry name" value="Ni_hydr_CYTB"/>
    <property type="match status" value="1"/>
</dbReference>
<dbReference type="RefSeq" id="WP_188441788.1">
    <property type="nucleotide sequence ID" value="NZ_BMGK01000007.1"/>
</dbReference>
<dbReference type="PANTHER" id="PTHR30485:SF0">
    <property type="entry name" value="NI_FE-HYDROGENASE 1 B-TYPE CYTOCHROME SUBUNIT-RELATED"/>
    <property type="match status" value="1"/>
</dbReference>
<keyword evidence="5 6" id="KW-0472">Membrane</keyword>
<dbReference type="GO" id="GO:0005886">
    <property type="term" value="C:plasma membrane"/>
    <property type="evidence" value="ECO:0007669"/>
    <property type="project" value="UniProtKB-SubCell"/>
</dbReference>
<protein>
    <recommendedName>
        <fullName evidence="7">Cytochrome b561 bacterial/Ni-hydrogenase domain-containing protein</fullName>
    </recommendedName>
</protein>
<dbReference type="Proteomes" id="UP000652231">
    <property type="component" value="Unassembled WGS sequence"/>
</dbReference>
<comment type="subcellular location">
    <subcellularLocation>
        <location evidence="1">Cell membrane</location>
        <topology evidence="1">Multi-pass membrane protein</topology>
    </subcellularLocation>
</comment>
<proteinExistence type="predicted"/>
<sequence length="192" mass="22141">MHPYSRTFRLLHWAIALTFLFLALTIFLRLTWLNKFGIADILEQTLVASQSTLSYDELIVIAKQIRKPMWDWHIYSGYLLTGLISLRIWLGASGKMVFQNPFNKNLSSRERFQYGVYLVFYLFVAVSLITGLLIELFPKTFKASLEDLHKLSVYYLAAFIVLHLAGVLIAEFSHHKGIISEVISGHKRSTEK</sequence>
<feature type="transmembrane region" description="Helical" evidence="6">
    <location>
        <begin position="12"/>
        <end position="32"/>
    </location>
</feature>
<feature type="transmembrane region" description="Helical" evidence="6">
    <location>
        <begin position="114"/>
        <end position="134"/>
    </location>
</feature>
<evidence type="ECO:0000313" key="9">
    <source>
        <dbReference type="Proteomes" id="UP000652231"/>
    </source>
</evidence>
<dbReference type="PANTHER" id="PTHR30485">
    <property type="entry name" value="NI/FE-HYDROGENASE 1 B-TYPE CYTOCHROME SUBUNIT"/>
    <property type="match status" value="1"/>
</dbReference>
<dbReference type="Gene3D" id="1.20.950.20">
    <property type="entry name" value="Transmembrane di-heme cytochromes, Chain C"/>
    <property type="match status" value="1"/>
</dbReference>
<reference evidence="8" key="1">
    <citation type="journal article" date="2014" name="Int. J. Syst. Evol. Microbiol.">
        <title>Complete genome sequence of Corynebacterium casei LMG S-19264T (=DSM 44701T), isolated from a smear-ripened cheese.</title>
        <authorList>
            <consortium name="US DOE Joint Genome Institute (JGI-PGF)"/>
            <person name="Walter F."/>
            <person name="Albersmeier A."/>
            <person name="Kalinowski J."/>
            <person name="Ruckert C."/>
        </authorList>
    </citation>
    <scope>NUCLEOTIDE SEQUENCE</scope>
    <source>
        <strain evidence="8">CGMCC 1.12924</strain>
    </source>
</reference>
<dbReference type="InterPro" id="IPR051542">
    <property type="entry name" value="Hydrogenase_cytochrome"/>
</dbReference>
<keyword evidence="4 6" id="KW-1133">Transmembrane helix</keyword>
<evidence type="ECO:0000256" key="5">
    <source>
        <dbReference type="ARBA" id="ARBA00023136"/>
    </source>
</evidence>
<evidence type="ECO:0000313" key="8">
    <source>
        <dbReference type="EMBL" id="GGD94994.1"/>
    </source>
</evidence>
<gene>
    <name evidence="8" type="ORF">GCM10011312_18360</name>
</gene>
<feature type="domain" description="Cytochrome b561 bacterial/Ni-hydrogenase" evidence="7">
    <location>
        <begin position="4"/>
        <end position="185"/>
    </location>
</feature>
<accession>A0A8J2VB42</accession>
<reference evidence="8" key="2">
    <citation type="submission" date="2020-09" db="EMBL/GenBank/DDBJ databases">
        <authorList>
            <person name="Sun Q."/>
            <person name="Zhou Y."/>
        </authorList>
    </citation>
    <scope>NUCLEOTIDE SEQUENCE</scope>
    <source>
        <strain evidence="8">CGMCC 1.12924</strain>
    </source>
</reference>
<dbReference type="AlphaFoldDB" id="A0A8J2VB42"/>
<comment type="caution">
    <text evidence="8">The sequence shown here is derived from an EMBL/GenBank/DDBJ whole genome shotgun (WGS) entry which is preliminary data.</text>
</comment>
<keyword evidence="3 6" id="KW-0812">Transmembrane</keyword>
<keyword evidence="9" id="KW-1185">Reference proteome</keyword>
<evidence type="ECO:0000256" key="3">
    <source>
        <dbReference type="ARBA" id="ARBA00022692"/>
    </source>
</evidence>
<keyword evidence="2" id="KW-1003">Cell membrane</keyword>
<evidence type="ECO:0000256" key="6">
    <source>
        <dbReference type="SAM" id="Phobius"/>
    </source>
</evidence>
<dbReference type="GO" id="GO:0009055">
    <property type="term" value="F:electron transfer activity"/>
    <property type="evidence" value="ECO:0007669"/>
    <property type="project" value="InterPro"/>
</dbReference>
<dbReference type="EMBL" id="BMGK01000007">
    <property type="protein sequence ID" value="GGD94994.1"/>
    <property type="molecule type" value="Genomic_DNA"/>
</dbReference>
<dbReference type="GO" id="GO:0020037">
    <property type="term" value="F:heme binding"/>
    <property type="evidence" value="ECO:0007669"/>
    <property type="project" value="TreeGrafter"/>
</dbReference>
<dbReference type="InterPro" id="IPR016174">
    <property type="entry name" value="Di-haem_cyt_TM"/>
</dbReference>
<evidence type="ECO:0000256" key="2">
    <source>
        <dbReference type="ARBA" id="ARBA00022475"/>
    </source>
</evidence>
<dbReference type="GO" id="GO:0022904">
    <property type="term" value="P:respiratory electron transport chain"/>
    <property type="evidence" value="ECO:0007669"/>
    <property type="project" value="InterPro"/>
</dbReference>
<feature type="transmembrane region" description="Helical" evidence="6">
    <location>
        <begin position="154"/>
        <end position="172"/>
    </location>
</feature>
<organism evidence="8 9">
    <name type="scientific">Planktosalinus lacus</name>
    <dbReference type="NCBI Taxonomy" id="1526573"/>
    <lineage>
        <taxon>Bacteria</taxon>
        <taxon>Pseudomonadati</taxon>
        <taxon>Bacteroidota</taxon>
        <taxon>Flavobacteriia</taxon>
        <taxon>Flavobacteriales</taxon>
        <taxon>Flavobacteriaceae</taxon>
        <taxon>Planktosalinus</taxon>
    </lineage>
</organism>
<evidence type="ECO:0000256" key="1">
    <source>
        <dbReference type="ARBA" id="ARBA00004651"/>
    </source>
</evidence>
<dbReference type="InterPro" id="IPR011577">
    <property type="entry name" value="Cyt_b561_bac/Ni-Hgenase"/>
</dbReference>
<feature type="transmembrane region" description="Helical" evidence="6">
    <location>
        <begin position="72"/>
        <end position="93"/>
    </location>
</feature>